<organism evidence="2 3">
    <name type="scientific">Streptomyces ortus</name>
    <dbReference type="NCBI Taxonomy" id="2867268"/>
    <lineage>
        <taxon>Bacteria</taxon>
        <taxon>Bacillati</taxon>
        <taxon>Actinomycetota</taxon>
        <taxon>Actinomycetes</taxon>
        <taxon>Kitasatosporales</taxon>
        <taxon>Streptomycetaceae</taxon>
        <taxon>Streptomyces</taxon>
    </lineage>
</organism>
<reference evidence="2" key="1">
    <citation type="journal article" date="2022" name="bioRxiv">
        <title>Discovery and biosynthetic assessment of Streptomyces ortus sp nov. isolated from a deep-sea sponge.</title>
        <authorList>
            <person name="Williams S.E."/>
        </authorList>
    </citation>
    <scope>NUCLEOTIDE SEQUENCE</scope>
    <source>
        <strain evidence="2">A15ISP2-DRY2</strain>
    </source>
</reference>
<keyword evidence="3" id="KW-1185">Reference proteome</keyword>
<sequence length="58" mass="6461">MAKNKNRKQGGEQDRSSQPEQSEQSERSSAQAQQSPVSQIQGSPADVARKHQKRFGHN</sequence>
<evidence type="ECO:0000313" key="3">
    <source>
        <dbReference type="Proteomes" id="UP001165590"/>
    </source>
</evidence>
<dbReference type="EMBL" id="JAIFZO010000002">
    <property type="protein sequence ID" value="MCX4232953.1"/>
    <property type="molecule type" value="Genomic_DNA"/>
</dbReference>
<name>A0ABT3UZJ2_9ACTN</name>
<evidence type="ECO:0000313" key="2">
    <source>
        <dbReference type="EMBL" id="MCX4232953.1"/>
    </source>
</evidence>
<comment type="caution">
    <text evidence="2">The sequence shown here is derived from an EMBL/GenBank/DDBJ whole genome shotgun (WGS) entry which is preliminary data.</text>
</comment>
<gene>
    <name evidence="2" type="ORF">K3769_09215</name>
</gene>
<dbReference type="Proteomes" id="UP001165590">
    <property type="component" value="Unassembled WGS sequence"/>
</dbReference>
<feature type="region of interest" description="Disordered" evidence="1">
    <location>
        <begin position="1"/>
        <end position="58"/>
    </location>
</feature>
<protein>
    <recommendedName>
        <fullName evidence="4">Small hydrophilic protein</fullName>
    </recommendedName>
</protein>
<proteinExistence type="predicted"/>
<feature type="compositionally biased region" description="Low complexity" evidence="1">
    <location>
        <begin position="18"/>
        <end position="41"/>
    </location>
</feature>
<evidence type="ECO:0000256" key="1">
    <source>
        <dbReference type="SAM" id="MobiDB-lite"/>
    </source>
</evidence>
<evidence type="ECO:0008006" key="4">
    <source>
        <dbReference type="Google" id="ProtNLM"/>
    </source>
</evidence>
<accession>A0ABT3UZJ2</accession>
<dbReference type="RefSeq" id="WP_267025941.1">
    <property type="nucleotide sequence ID" value="NZ_JAIFZO010000002.1"/>
</dbReference>